<protein>
    <submittedName>
        <fullName evidence="1">Pathogenicity island protein</fullName>
    </submittedName>
</protein>
<dbReference type="AlphaFoldDB" id="A0A2T4U2L7"/>
<organism evidence="1 2">
    <name type="scientific">Alkalicoccus saliphilus</name>
    <dbReference type="NCBI Taxonomy" id="200989"/>
    <lineage>
        <taxon>Bacteria</taxon>
        <taxon>Bacillati</taxon>
        <taxon>Bacillota</taxon>
        <taxon>Bacilli</taxon>
        <taxon>Bacillales</taxon>
        <taxon>Bacillaceae</taxon>
        <taxon>Alkalicoccus</taxon>
    </lineage>
</organism>
<accession>A0A2T4U2L7</accession>
<keyword evidence="2" id="KW-1185">Reference proteome</keyword>
<gene>
    <name evidence="1" type="ORF">C6Y45_15400</name>
</gene>
<dbReference type="OrthoDB" id="2066714at2"/>
<dbReference type="Proteomes" id="UP000240509">
    <property type="component" value="Unassembled WGS sequence"/>
</dbReference>
<dbReference type="EMBL" id="PZJJ01000039">
    <property type="protein sequence ID" value="PTL37647.1"/>
    <property type="molecule type" value="Genomic_DNA"/>
</dbReference>
<name>A0A2T4U2L7_9BACI</name>
<proteinExistence type="predicted"/>
<reference evidence="1 2" key="1">
    <citation type="submission" date="2018-03" db="EMBL/GenBank/DDBJ databases">
        <title>Alkalicoccus saliphilus sp. nov., isolated from a mineral pool.</title>
        <authorList>
            <person name="Zhao B."/>
        </authorList>
    </citation>
    <scope>NUCLEOTIDE SEQUENCE [LARGE SCALE GENOMIC DNA]</scope>
    <source>
        <strain evidence="1 2">6AG</strain>
    </source>
</reference>
<comment type="caution">
    <text evidence="1">The sequence shown here is derived from an EMBL/GenBank/DDBJ whole genome shotgun (WGS) entry which is preliminary data.</text>
</comment>
<evidence type="ECO:0000313" key="1">
    <source>
        <dbReference type="EMBL" id="PTL37647.1"/>
    </source>
</evidence>
<evidence type="ECO:0000313" key="2">
    <source>
        <dbReference type="Proteomes" id="UP000240509"/>
    </source>
</evidence>
<dbReference type="RefSeq" id="WP_107586110.1">
    <property type="nucleotide sequence ID" value="NZ_PZJJ01000039.1"/>
</dbReference>
<sequence length="120" mass="13951">MNQTKVKNKILDYIQVNDNTSYVEIEKIFEEEGFSWQGEFESTSVKNRNVIYWSGWNEEAYHILEELQEQNLIKKEVVPPFVYFIDGKTLRMPIVKSGAEYKTPHWLPIAFTAVEGGTAS</sequence>